<dbReference type="AlphaFoldDB" id="A0A3M3KM19"/>
<accession>A0A3M3KM19</accession>
<evidence type="ECO:0000256" key="2">
    <source>
        <dbReference type="SAM" id="SignalP"/>
    </source>
</evidence>
<feature type="signal peptide" evidence="2">
    <location>
        <begin position="1"/>
        <end position="27"/>
    </location>
</feature>
<sequence>MSACLPSCNTCVSLFLLSAACPCSATATARVITPMPSCFISERCVPTGARSHAGRIPARPRGCCSSEGRGPLSKSSAPQQASPAEASWAHRARQLDRYRWKMLRERHGLSGSFLRMARDALVDFAVGVRARICLGFSGSGVLADTLPCDTLLLHSAPKSMALQRKNILIDAVRARGWHLQEAALLSPSLACAKGQLLAPAQAVPLRYLAYAAHVQWLVARYTPRVLINERNGSYHTPFLRLALAARDARLLHLAHATTLESSRRLGMNDYDYYGVFGHSSLVALQERPLRFGTSTVVLLGSYLADETYDLPVADPAIKTLLVLGVGPDREKEPGYLRTYELLRDWAQRHPEYRMLFKRHPRSRARFWSDAAERLNNVGLLDTGCTLAEAFAQASVVINIMSNAGIESGLAGRPVIHVNAGNDVDIFSHAQFFGPQVRDGEELSRQLQALEQDYCKHVEQARRFANYHLVYGSQGLAKTTQLIDDLLRGHDPERDFETCELPAAG</sequence>
<evidence type="ECO:0000256" key="1">
    <source>
        <dbReference type="SAM" id="MobiDB-lite"/>
    </source>
</evidence>
<dbReference type="SUPFAM" id="SSF53756">
    <property type="entry name" value="UDP-Glycosyltransferase/glycogen phosphorylase"/>
    <property type="match status" value="1"/>
</dbReference>
<feature type="chain" id="PRO_5018028416" description="Capsule biosynthesis protein" evidence="2">
    <location>
        <begin position="28"/>
        <end position="504"/>
    </location>
</feature>
<feature type="compositionally biased region" description="Low complexity" evidence="1">
    <location>
        <begin position="73"/>
        <end position="88"/>
    </location>
</feature>
<comment type="caution">
    <text evidence="3">The sequence shown here is derived from an EMBL/GenBank/DDBJ whole genome shotgun (WGS) entry which is preliminary data.</text>
</comment>
<evidence type="ECO:0008006" key="5">
    <source>
        <dbReference type="Google" id="ProtNLM"/>
    </source>
</evidence>
<dbReference type="EMBL" id="RBOW01000725">
    <property type="protein sequence ID" value="RMN24099.1"/>
    <property type="molecule type" value="Genomic_DNA"/>
</dbReference>
<proteinExistence type="predicted"/>
<dbReference type="Gene3D" id="3.40.50.12580">
    <property type="match status" value="1"/>
</dbReference>
<gene>
    <name evidence="3" type="ORF">ALQ64_05751</name>
</gene>
<evidence type="ECO:0000313" key="4">
    <source>
        <dbReference type="Proteomes" id="UP000281372"/>
    </source>
</evidence>
<evidence type="ECO:0000313" key="3">
    <source>
        <dbReference type="EMBL" id="RMN24099.1"/>
    </source>
</evidence>
<dbReference type="Proteomes" id="UP000281372">
    <property type="component" value="Unassembled WGS sequence"/>
</dbReference>
<organism evidence="3 4">
    <name type="scientific">Pseudomonas cannabina</name>
    <dbReference type="NCBI Taxonomy" id="86840"/>
    <lineage>
        <taxon>Bacteria</taxon>
        <taxon>Pseudomonadati</taxon>
        <taxon>Pseudomonadota</taxon>
        <taxon>Gammaproteobacteria</taxon>
        <taxon>Pseudomonadales</taxon>
        <taxon>Pseudomonadaceae</taxon>
        <taxon>Pseudomonas</taxon>
    </lineage>
</organism>
<name>A0A3M3KM19_PSECA</name>
<reference evidence="3 4" key="1">
    <citation type="submission" date="2018-08" db="EMBL/GenBank/DDBJ databases">
        <title>Recombination of ecologically and evolutionarily significant loci maintains genetic cohesion in the Pseudomonas syringae species complex.</title>
        <authorList>
            <person name="Dillon M."/>
            <person name="Thakur S."/>
            <person name="Almeida R.N.D."/>
            <person name="Weir B.S."/>
            <person name="Guttman D.S."/>
        </authorList>
    </citation>
    <scope>NUCLEOTIDE SEQUENCE [LARGE SCALE GENOMIC DNA]</scope>
    <source>
        <strain evidence="3 4">ICMP 2821</strain>
    </source>
</reference>
<keyword evidence="2" id="KW-0732">Signal</keyword>
<protein>
    <recommendedName>
        <fullName evidence="5">Capsule biosynthesis protein</fullName>
    </recommendedName>
</protein>
<feature type="region of interest" description="Disordered" evidence="1">
    <location>
        <begin position="50"/>
        <end position="88"/>
    </location>
</feature>
<dbReference type="InterPro" id="IPR043148">
    <property type="entry name" value="TagF_C"/>
</dbReference>